<dbReference type="InterPro" id="IPR003423">
    <property type="entry name" value="OMP_efflux"/>
</dbReference>
<dbReference type="RefSeq" id="WP_345924911.1">
    <property type="nucleotide sequence ID" value="NZ_JBDIVF010000002.1"/>
</dbReference>
<keyword evidence="2" id="KW-0812">Transmembrane</keyword>
<evidence type="ECO:0000256" key="3">
    <source>
        <dbReference type="SAM" id="MobiDB-lite"/>
    </source>
</evidence>
<evidence type="ECO:0000256" key="1">
    <source>
        <dbReference type="ARBA" id="ARBA00007613"/>
    </source>
</evidence>
<dbReference type="Gene3D" id="2.20.200.10">
    <property type="entry name" value="Outer membrane efflux proteins (OEP)"/>
    <property type="match status" value="1"/>
</dbReference>
<keyword evidence="2" id="KW-0564">Palmitate</keyword>
<dbReference type="PANTHER" id="PTHR30203:SF25">
    <property type="entry name" value="OUTER MEMBRANE PROTEIN-RELATED"/>
    <property type="match status" value="1"/>
</dbReference>
<keyword evidence="2" id="KW-0449">Lipoprotein</keyword>
<dbReference type="Proteomes" id="UP001548590">
    <property type="component" value="Unassembled WGS sequence"/>
</dbReference>
<gene>
    <name evidence="4" type="ORF">ABVT11_08000</name>
</gene>
<feature type="compositionally biased region" description="Low complexity" evidence="3">
    <location>
        <begin position="109"/>
        <end position="118"/>
    </location>
</feature>
<dbReference type="EMBL" id="JBEWLZ010000003">
    <property type="protein sequence ID" value="MET1489768.1"/>
    <property type="molecule type" value="Genomic_DNA"/>
</dbReference>
<sequence length="467" mass="48658">MFPRPLLPLLSCSLLAACVSAGPDYAAPRPALPASWQAAATPQGASLVHWWRGFHDDTLNALIDTALAQSPDLRSARARLRESRASLGVARAAQWPGLSQDNSARRTESAGAGSAADSYSVGFDASWEIDLFGGTRRSVEAARATLEASEAGVSDAWLTLSAEVARVYLDLRTQQARLAIARSNLASLEETHRLIRWREQAGLASSLDALQATSTLETARARIPALEAAIETALDRLTVLCGAPRTEIAGRTAHLSALPAAPAEVAVPLPAELIRQRPDLRAAERRLAAASASVGVASAALYPSLQLSGTLALSSGGLDTLFRPASLGSSLLAGLSTPLLDGGRLRRTVDVRNAQLEQALISYEKTVAQALADVESALVSLDRSGTRLRNLAAAAESASLAAGLARDRYTAGLIDYATLQDTLRSELSASDASASAQGEQLAAAVALYKALGGGFDMPGPGKETGTP</sequence>
<evidence type="ECO:0000313" key="5">
    <source>
        <dbReference type="Proteomes" id="UP001548590"/>
    </source>
</evidence>
<evidence type="ECO:0000313" key="4">
    <source>
        <dbReference type="EMBL" id="MET1489768.1"/>
    </source>
</evidence>
<organism evidence="4 5">
    <name type="scientific">Uliginosibacterium paludis</name>
    <dbReference type="NCBI Taxonomy" id="1615952"/>
    <lineage>
        <taxon>Bacteria</taxon>
        <taxon>Pseudomonadati</taxon>
        <taxon>Pseudomonadota</taxon>
        <taxon>Betaproteobacteria</taxon>
        <taxon>Rhodocyclales</taxon>
        <taxon>Zoogloeaceae</taxon>
        <taxon>Uliginosibacterium</taxon>
    </lineage>
</organism>
<proteinExistence type="inferred from homology"/>
<accession>A0ABV2CPG7</accession>
<keyword evidence="5" id="KW-1185">Reference proteome</keyword>
<dbReference type="NCBIfam" id="TIGR01845">
    <property type="entry name" value="outer_NodT"/>
    <property type="match status" value="1"/>
</dbReference>
<dbReference type="Pfam" id="PF02321">
    <property type="entry name" value="OEP"/>
    <property type="match status" value="2"/>
</dbReference>
<evidence type="ECO:0000256" key="2">
    <source>
        <dbReference type="RuleBase" id="RU362097"/>
    </source>
</evidence>
<keyword evidence="2" id="KW-0732">Signal</keyword>
<comment type="subcellular location">
    <subcellularLocation>
        <location evidence="2">Cell membrane</location>
        <topology evidence="2">Lipid-anchor</topology>
    </subcellularLocation>
</comment>
<keyword evidence="2" id="KW-0472">Membrane</keyword>
<feature type="chain" id="PRO_5044956856" evidence="2">
    <location>
        <begin position="27"/>
        <end position="467"/>
    </location>
</feature>
<dbReference type="PANTHER" id="PTHR30203">
    <property type="entry name" value="OUTER MEMBRANE CATION EFFLUX PROTEIN"/>
    <property type="match status" value="1"/>
</dbReference>
<dbReference type="SUPFAM" id="SSF56954">
    <property type="entry name" value="Outer membrane efflux proteins (OEP)"/>
    <property type="match status" value="1"/>
</dbReference>
<keyword evidence="2" id="KW-1134">Transmembrane beta strand</keyword>
<dbReference type="Gene3D" id="1.20.1600.10">
    <property type="entry name" value="Outer membrane efflux proteins (OEP)"/>
    <property type="match status" value="1"/>
</dbReference>
<feature type="signal peptide" evidence="2">
    <location>
        <begin position="1"/>
        <end position="26"/>
    </location>
</feature>
<reference evidence="4 5" key="1">
    <citation type="submission" date="2024-07" db="EMBL/GenBank/DDBJ databases">
        <title>Uliginosibacterium paludis KCTC:42655.</title>
        <authorList>
            <person name="Kim M.K."/>
        </authorList>
    </citation>
    <scope>NUCLEOTIDE SEQUENCE [LARGE SCALE GENOMIC DNA]</scope>
    <source>
        <strain evidence="4 5">KCTC 42655</strain>
    </source>
</reference>
<name>A0ABV2CPG7_9RHOO</name>
<comment type="caution">
    <text evidence="4">The sequence shown here is derived from an EMBL/GenBank/DDBJ whole genome shotgun (WGS) entry which is preliminary data.</text>
</comment>
<protein>
    <submittedName>
        <fullName evidence="4">Efflux transporter outer membrane subunit</fullName>
    </submittedName>
</protein>
<dbReference type="InterPro" id="IPR010131">
    <property type="entry name" value="MdtP/NodT-like"/>
</dbReference>
<comment type="similarity">
    <text evidence="1 2">Belongs to the outer membrane factor (OMF) (TC 1.B.17) family.</text>
</comment>
<dbReference type="PROSITE" id="PS51257">
    <property type="entry name" value="PROKAR_LIPOPROTEIN"/>
    <property type="match status" value="1"/>
</dbReference>
<feature type="region of interest" description="Disordered" evidence="3">
    <location>
        <begin position="98"/>
        <end position="118"/>
    </location>
</feature>